<evidence type="ECO:0000256" key="10">
    <source>
        <dbReference type="ARBA" id="ARBA00023163"/>
    </source>
</evidence>
<evidence type="ECO:0000256" key="12">
    <source>
        <dbReference type="SAM" id="MobiDB-lite"/>
    </source>
</evidence>
<feature type="domain" description="4Fe-4S Wbl-type" evidence="13">
    <location>
        <begin position="15"/>
        <end position="77"/>
    </location>
</feature>
<dbReference type="GO" id="GO:0045892">
    <property type="term" value="P:negative regulation of DNA-templated transcription"/>
    <property type="evidence" value="ECO:0007669"/>
    <property type="project" value="TreeGrafter"/>
</dbReference>
<feature type="binding site" evidence="11">
    <location>
        <position position="16"/>
    </location>
    <ligand>
        <name>[4Fe-4S] cluster</name>
        <dbReference type="ChEBI" id="CHEBI:49883"/>
    </ligand>
</feature>
<dbReference type="PANTHER" id="PTHR38839">
    <property type="entry name" value="TRANSCRIPTIONAL REGULATOR WHID-RELATED"/>
    <property type="match status" value="1"/>
</dbReference>
<keyword evidence="10 11" id="KW-0804">Transcription</keyword>
<accession>A0AA41PXT1</accession>
<comment type="subcellular location">
    <subcellularLocation>
        <location evidence="1 11">Cytoplasm</location>
    </subcellularLocation>
</comment>
<keyword evidence="4 11" id="KW-0479">Metal-binding</keyword>
<dbReference type="GO" id="GO:0035731">
    <property type="term" value="F:dinitrosyl-iron complex binding"/>
    <property type="evidence" value="ECO:0007669"/>
    <property type="project" value="UniProtKB-UniRule"/>
</dbReference>
<gene>
    <name evidence="11" type="primary">whiB</name>
    <name evidence="14" type="ORF">LZ495_08120</name>
</gene>
<dbReference type="InterPro" id="IPR003482">
    <property type="entry name" value="Whib"/>
</dbReference>
<evidence type="ECO:0000256" key="3">
    <source>
        <dbReference type="ARBA" id="ARBA00022485"/>
    </source>
</evidence>
<dbReference type="GO" id="GO:0045454">
    <property type="term" value="P:cell redox homeostasis"/>
    <property type="evidence" value="ECO:0007669"/>
    <property type="project" value="TreeGrafter"/>
</dbReference>
<evidence type="ECO:0000256" key="2">
    <source>
        <dbReference type="ARBA" id="ARBA00006597"/>
    </source>
</evidence>
<dbReference type="AlphaFoldDB" id="A0AA41PXT1"/>
<evidence type="ECO:0000256" key="4">
    <source>
        <dbReference type="ARBA" id="ARBA00022723"/>
    </source>
</evidence>
<comment type="caution">
    <text evidence="14">The sequence shown here is derived from an EMBL/GenBank/DDBJ whole genome shotgun (WGS) entry which is preliminary data.</text>
</comment>
<dbReference type="GO" id="GO:0047134">
    <property type="term" value="F:protein-disulfide reductase [NAD(P)H] activity"/>
    <property type="evidence" value="ECO:0007669"/>
    <property type="project" value="TreeGrafter"/>
</dbReference>
<evidence type="ECO:0000256" key="11">
    <source>
        <dbReference type="HAMAP-Rule" id="MF_01479"/>
    </source>
</evidence>
<keyword evidence="8 11" id="KW-0238">DNA-binding</keyword>
<comment type="cofactor">
    <cofactor evidence="11">
        <name>[4Fe-4S] cluster</name>
        <dbReference type="ChEBI" id="CHEBI:49883"/>
    </cofactor>
    <text evidence="11">Binds 1 [4Fe-4S] cluster per subunit. Following nitrosylation of the [4Fe-4S] cluster binds 1 [4Fe-8(NO)] cluster per subunit.</text>
</comment>
<keyword evidence="11" id="KW-0963">Cytoplasm</keyword>
<dbReference type="InterPro" id="IPR034768">
    <property type="entry name" value="4FE4S_WBL"/>
</dbReference>
<evidence type="ECO:0000256" key="5">
    <source>
        <dbReference type="ARBA" id="ARBA00023004"/>
    </source>
</evidence>
<keyword evidence="15" id="KW-1185">Reference proteome</keyword>
<dbReference type="Proteomes" id="UP001165378">
    <property type="component" value="Unassembled WGS sequence"/>
</dbReference>
<dbReference type="GO" id="GO:0005737">
    <property type="term" value="C:cytoplasm"/>
    <property type="evidence" value="ECO:0007669"/>
    <property type="project" value="UniProtKB-SubCell"/>
</dbReference>
<evidence type="ECO:0000256" key="7">
    <source>
        <dbReference type="ARBA" id="ARBA00023015"/>
    </source>
</evidence>
<feature type="binding site" evidence="11">
    <location>
        <position position="53"/>
    </location>
    <ligand>
        <name>[4Fe-4S] cluster</name>
        <dbReference type="ChEBI" id="CHEBI:49883"/>
    </ligand>
</feature>
<evidence type="ECO:0000313" key="14">
    <source>
        <dbReference type="EMBL" id="MCF2527181.1"/>
    </source>
</evidence>
<reference evidence="14" key="1">
    <citation type="submission" date="2022-01" db="EMBL/GenBank/DDBJ databases">
        <title>Genome-Based Taxonomic Classification of the Phylum Actinobacteria.</title>
        <authorList>
            <person name="Gao Y."/>
        </authorList>
    </citation>
    <scope>NUCLEOTIDE SEQUENCE</scope>
    <source>
        <strain evidence="14">KLBMP 8922</strain>
    </source>
</reference>
<evidence type="ECO:0000313" key="15">
    <source>
        <dbReference type="Proteomes" id="UP001165378"/>
    </source>
</evidence>
<dbReference type="GO" id="GO:0051539">
    <property type="term" value="F:4 iron, 4 sulfur cluster binding"/>
    <property type="evidence" value="ECO:0007669"/>
    <property type="project" value="UniProtKB-UniRule"/>
</dbReference>
<dbReference type="GO" id="GO:0003677">
    <property type="term" value="F:DNA binding"/>
    <property type="evidence" value="ECO:0007669"/>
    <property type="project" value="UniProtKB-UniRule"/>
</dbReference>
<evidence type="ECO:0000259" key="13">
    <source>
        <dbReference type="PROSITE" id="PS51674"/>
    </source>
</evidence>
<dbReference type="Pfam" id="PF02467">
    <property type="entry name" value="Whib"/>
    <property type="match status" value="1"/>
</dbReference>
<sequence>MAGEIPVMGWMGRAACRGTDPRAFEDTEPDTRAAASVKAALKVCRGCPVLAVCRDWSMDTRQPQGVWGGMTTRERERARSARVAVRRAP</sequence>
<keyword evidence="3 11" id="KW-0004">4Fe-4S</keyword>
<proteinExistence type="inferred from homology"/>
<dbReference type="EMBL" id="JAKFHA010000003">
    <property type="protein sequence ID" value="MCF2527181.1"/>
    <property type="molecule type" value="Genomic_DNA"/>
</dbReference>
<comment type="similarity">
    <text evidence="2 11">Belongs to the WhiB family.</text>
</comment>
<dbReference type="HAMAP" id="MF_01479">
    <property type="entry name" value="WhiB"/>
    <property type="match status" value="1"/>
</dbReference>
<dbReference type="GO" id="GO:0046872">
    <property type="term" value="F:metal ion binding"/>
    <property type="evidence" value="ECO:0007669"/>
    <property type="project" value="UniProtKB-KW"/>
</dbReference>
<dbReference type="RefSeq" id="WP_235051324.1">
    <property type="nucleotide sequence ID" value="NZ_JAKFHA010000003.1"/>
</dbReference>
<keyword evidence="7 11" id="KW-0805">Transcription regulation</keyword>
<comment type="function">
    <text evidence="11">Acts as a transcriptional regulator. Probably redox-responsive. The apo- but not holo-form probably binds DNA.</text>
</comment>
<keyword evidence="5 11" id="KW-0408">Iron</keyword>
<evidence type="ECO:0000256" key="9">
    <source>
        <dbReference type="ARBA" id="ARBA00023157"/>
    </source>
</evidence>
<evidence type="ECO:0000256" key="8">
    <source>
        <dbReference type="ARBA" id="ARBA00023125"/>
    </source>
</evidence>
<feature type="region of interest" description="Disordered" evidence="12">
    <location>
        <begin position="62"/>
        <end position="89"/>
    </location>
</feature>
<dbReference type="PROSITE" id="PS51674">
    <property type="entry name" value="4FE4S_WBL"/>
    <property type="match status" value="1"/>
</dbReference>
<comment type="PTM">
    <text evidence="11">Upon Fe-S cluster removal intramolecular disulfide bonds are formed.</text>
</comment>
<organism evidence="14 15">
    <name type="scientific">Yinghuangia soli</name>
    <dbReference type="NCBI Taxonomy" id="2908204"/>
    <lineage>
        <taxon>Bacteria</taxon>
        <taxon>Bacillati</taxon>
        <taxon>Actinomycetota</taxon>
        <taxon>Actinomycetes</taxon>
        <taxon>Kitasatosporales</taxon>
        <taxon>Streptomycetaceae</taxon>
        <taxon>Yinghuangia</taxon>
    </lineage>
</organism>
<keyword evidence="9 11" id="KW-1015">Disulfide bond</keyword>
<protein>
    <recommendedName>
        <fullName evidence="11">Transcriptional regulator WhiB</fullName>
    </recommendedName>
</protein>
<evidence type="ECO:0000256" key="6">
    <source>
        <dbReference type="ARBA" id="ARBA00023014"/>
    </source>
</evidence>
<evidence type="ECO:0000256" key="1">
    <source>
        <dbReference type="ARBA" id="ARBA00004496"/>
    </source>
</evidence>
<comment type="PTM">
    <text evidence="11">The Fe-S cluster can be nitrosylated by nitric oxide (NO).</text>
</comment>
<keyword evidence="6 11" id="KW-0411">Iron-sulfur</keyword>
<feature type="binding site" evidence="11">
    <location>
        <position position="47"/>
    </location>
    <ligand>
        <name>[4Fe-4S] cluster</name>
        <dbReference type="ChEBI" id="CHEBI:49883"/>
    </ligand>
</feature>
<feature type="binding site" evidence="11">
    <location>
        <position position="44"/>
    </location>
    <ligand>
        <name>[4Fe-4S] cluster</name>
        <dbReference type="ChEBI" id="CHEBI:49883"/>
    </ligand>
</feature>
<name>A0AA41PXT1_9ACTN</name>